<name>W1J0B6_9GAMM</name>
<reference evidence="1" key="1">
    <citation type="submission" date="2013-11" db="EMBL/GenBank/DDBJ databases">
        <title>Draft genome sequence and annotation of the entomopathogenic bacteria, Xenorhabdus cabanillasi strain JM26 and Xenorhabdus szentirmai strain DSM 16338.</title>
        <authorList>
            <person name="Gualtieri M."/>
            <person name="Ogier J.C."/>
            <person name="Pages S."/>
            <person name="Givaudan A."/>
            <person name="Gaudriault S."/>
        </authorList>
    </citation>
    <scope>NUCLEOTIDE SEQUENCE [LARGE SCALE GENOMIC DNA]</scope>
    <source>
        <strain evidence="1">DSM 16338</strain>
    </source>
</reference>
<dbReference type="AlphaFoldDB" id="W1J0B6"/>
<gene>
    <name evidence="1" type="ORF">XSR1_400010</name>
</gene>
<proteinExistence type="predicted"/>
<sequence length="82" mass="9869">MGDYHLIYYDSPDGSITMTNTIVFSNVNVNRKKELIEYVESIGFKKYFNKYWNEEYWGKDNVRISIKQSDAERTIWFLVEIN</sequence>
<dbReference type="Proteomes" id="UP000019202">
    <property type="component" value="Unassembled WGS sequence"/>
</dbReference>
<dbReference type="EMBL" id="CBXF010000100">
    <property type="protein sequence ID" value="CDL84172.1"/>
    <property type="molecule type" value="Genomic_DNA"/>
</dbReference>
<protein>
    <submittedName>
        <fullName evidence="1">Uncharacterized protein</fullName>
    </submittedName>
</protein>
<organism evidence="1 2">
    <name type="scientific">Xenorhabdus szentirmaii DSM 16338</name>
    <dbReference type="NCBI Taxonomy" id="1427518"/>
    <lineage>
        <taxon>Bacteria</taxon>
        <taxon>Pseudomonadati</taxon>
        <taxon>Pseudomonadota</taxon>
        <taxon>Gammaproteobacteria</taxon>
        <taxon>Enterobacterales</taxon>
        <taxon>Morganellaceae</taxon>
        <taxon>Xenorhabdus</taxon>
    </lineage>
</organism>
<keyword evidence="2" id="KW-1185">Reference proteome</keyword>
<evidence type="ECO:0000313" key="1">
    <source>
        <dbReference type="EMBL" id="CDL84172.1"/>
    </source>
</evidence>
<dbReference type="STRING" id="1427518.XSR1_400010"/>
<evidence type="ECO:0000313" key="2">
    <source>
        <dbReference type="Proteomes" id="UP000019202"/>
    </source>
</evidence>
<comment type="caution">
    <text evidence="1">The sequence shown here is derived from an EMBL/GenBank/DDBJ whole genome shotgun (WGS) entry which is preliminary data.</text>
</comment>
<accession>W1J0B6</accession>